<dbReference type="PANTHER" id="PTHR31170:SF17">
    <property type="match status" value="1"/>
</dbReference>
<dbReference type="InterPro" id="IPR004158">
    <property type="entry name" value="DUF247_pln"/>
</dbReference>
<dbReference type="KEGG" id="jre:108986791"/>
<dbReference type="Gramene" id="Jr07_15330_p1">
    <property type="protein sequence ID" value="cds.Jr07_15330_p1"/>
    <property type="gene ID" value="Jr07_15330"/>
</dbReference>
<dbReference type="STRING" id="51240.A0A2I4E6R9"/>
<name>A0A2I4E6R9_JUGRE</name>
<accession>A0A2I4E6R9</accession>
<protein>
    <submittedName>
        <fullName evidence="2">UPF0481 protein At3g02645</fullName>
    </submittedName>
</protein>
<dbReference type="OrthoDB" id="591587at2759"/>
<evidence type="ECO:0000313" key="1">
    <source>
        <dbReference type="Proteomes" id="UP000235220"/>
    </source>
</evidence>
<dbReference type="PANTHER" id="PTHR31170">
    <property type="entry name" value="BNAC04G53230D PROTEIN"/>
    <property type="match status" value="1"/>
</dbReference>
<dbReference type="Proteomes" id="UP000235220">
    <property type="component" value="Chromosome 7"/>
</dbReference>
<proteinExistence type="predicted"/>
<reference evidence="2" key="1">
    <citation type="submission" date="2025-08" db="UniProtKB">
        <authorList>
            <consortium name="RefSeq"/>
        </authorList>
    </citation>
    <scope>IDENTIFICATION</scope>
    <source>
        <tissue evidence="2">Leaves</tissue>
    </source>
</reference>
<gene>
    <name evidence="2" type="primary">LOC108986791</name>
</gene>
<dbReference type="AlphaFoldDB" id="A0A2I4E6R9"/>
<evidence type="ECO:0000313" key="2">
    <source>
        <dbReference type="RefSeq" id="XP_018815097.1"/>
    </source>
</evidence>
<sequence>MAKKFKDKLDELCNWRKIPFAIELQEAGIELNKANNFKEIYDQNRNGDHKSKQCEKGTQMDGVKLKTVDKFKHLFCLDKIENWKSIPYGKELREAGVKFHKAKKFKHLHALREIDDLNIHSATELEEAGIKFKKVEKSNLISIKFNNGLMEISPLSIHDHTETYLRNLIAYEQYCDRQNGLNYVYNYVRFMDHLINSPKYVELLRRKGIIINRLGDDESISSMVNKLGHYVRFLTNIYARTFKNLNIHCKRRRNVWMAKLRRDYFSSPWALLSFLAAVLLLALAIAQTIFSIIH</sequence>
<organism evidence="1 2">
    <name type="scientific">Juglans regia</name>
    <name type="common">English walnut</name>
    <dbReference type="NCBI Taxonomy" id="51240"/>
    <lineage>
        <taxon>Eukaryota</taxon>
        <taxon>Viridiplantae</taxon>
        <taxon>Streptophyta</taxon>
        <taxon>Embryophyta</taxon>
        <taxon>Tracheophyta</taxon>
        <taxon>Spermatophyta</taxon>
        <taxon>Magnoliopsida</taxon>
        <taxon>eudicotyledons</taxon>
        <taxon>Gunneridae</taxon>
        <taxon>Pentapetalae</taxon>
        <taxon>rosids</taxon>
        <taxon>fabids</taxon>
        <taxon>Fagales</taxon>
        <taxon>Juglandaceae</taxon>
        <taxon>Juglans</taxon>
    </lineage>
</organism>
<dbReference type="GeneID" id="108986791"/>
<keyword evidence="1" id="KW-1185">Reference proteome</keyword>
<dbReference type="Pfam" id="PF03140">
    <property type="entry name" value="DUF247"/>
    <property type="match status" value="1"/>
</dbReference>
<dbReference type="RefSeq" id="XP_018815097.1">
    <property type="nucleotide sequence ID" value="XM_018959552.1"/>
</dbReference>